<gene>
    <name evidence="1" type="ORF">C7S16_0736</name>
</gene>
<reference evidence="1" key="1">
    <citation type="submission" date="2018-08" db="EMBL/GenBank/DDBJ databases">
        <title>Identification of Burkholderia cepacia strains that express a Burkholderia pseudomallei-like capsular polysaccharide.</title>
        <authorList>
            <person name="Burtnick M.N."/>
            <person name="Vongsouvath M."/>
            <person name="Newton P."/>
            <person name="Wuthiekanun V."/>
            <person name="Limmathurotsakul D."/>
            <person name="Brett P.J."/>
            <person name="Chantratita N."/>
            <person name="Dance D.A."/>
        </authorList>
    </citation>
    <scope>NUCLEOTIDE SEQUENCE</scope>
    <source>
        <strain evidence="1">SBXCC001</strain>
    </source>
</reference>
<evidence type="ECO:0000313" key="1">
    <source>
        <dbReference type="EMBL" id="MDW9256515.1"/>
    </source>
</evidence>
<name>A0AAW9D0P2_BURTH</name>
<evidence type="ECO:0000313" key="2">
    <source>
        <dbReference type="Proteomes" id="UP001272137"/>
    </source>
</evidence>
<accession>A0AAW9D0P2</accession>
<dbReference type="EMBL" id="QXCT01000002">
    <property type="protein sequence ID" value="MDW9256515.1"/>
    <property type="molecule type" value="Genomic_DNA"/>
</dbReference>
<proteinExistence type="predicted"/>
<dbReference type="Proteomes" id="UP001272137">
    <property type="component" value="Unassembled WGS sequence"/>
</dbReference>
<organism evidence="1 2">
    <name type="scientific">Burkholderia thailandensis</name>
    <dbReference type="NCBI Taxonomy" id="57975"/>
    <lineage>
        <taxon>Bacteria</taxon>
        <taxon>Pseudomonadati</taxon>
        <taxon>Pseudomonadota</taxon>
        <taxon>Betaproteobacteria</taxon>
        <taxon>Burkholderiales</taxon>
        <taxon>Burkholderiaceae</taxon>
        <taxon>Burkholderia</taxon>
        <taxon>pseudomallei group</taxon>
    </lineage>
</organism>
<protein>
    <submittedName>
        <fullName evidence="1">Uncharacterized protein</fullName>
    </submittedName>
</protein>
<dbReference type="AlphaFoldDB" id="A0AAW9D0P2"/>
<sequence length="43" mass="5231">MPNSNRRCALSNRPFMKARRFRGMVRFVHFRFPDKQAISHETH</sequence>
<comment type="caution">
    <text evidence="1">The sequence shown here is derived from an EMBL/GenBank/DDBJ whole genome shotgun (WGS) entry which is preliminary data.</text>
</comment>